<dbReference type="Gene3D" id="3.40.630.30">
    <property type="match status" value="1"/>
</dbReference>
<gene>
    <name evidence="2" type="ORF">HII17_12625</name>
</gene>
<dbReference type="RefSeq" id="WP_169075743.1">
    <property type="nucleotide sequence ID" value="NZ_JABBXH010000004.1"/>
</dbReference>
<reference evidence="2 3" key="1">
    <citation type="submission" date="2020-04" db="EMBL/GenBank/DDBJ databases">
        <title>Thalassotalea sp. M1531, isolated from the surface of marine red alga.</title>
        <authorList>
            <person name="Pang L."/>
            <person name="Lu D.-C."/>
        </authorList>
    </citation>
    <scope>NUCLEOTIDE SEQUENCE [LARGE SCALE GENOMIC DNA]</scope>
    <source>
        <strain evidence="2 3">M1531</strain>
    </source>
</reference>
<dbReference type="Pfam" id="PF00583">
    <property type="entry name" value="Acetyltransf_1"/>
    <property type="match status" value="1"/>
</dbReference>
<organism evidence="2 3">
    <name type="scientific">Thalassotalea algicola</name>
    <dbReference type="NCBI Taxonomy" id="2716224"/>
    <lineage>
        <taxon>Bacteria</taxon>
        <taxon>Pseudomonadati</taxon>
        <taxon>Pseudomonadota</taxon>
        <taxon>Gammaproteobacteria</taxon>
        <taxon>Alteromonadales</taxon>
        <taxon>Colwelliaceae</taxon>
        <taxon>Thalassotalea</taxon>
    </lineage>
</organism>
<sequence>MHYSVSRVSWEHAAPLLKTVRERVFICEHRIPKRVEFDRKDKQAIHMLVCDDHSQEPVATGRILPNGEIGRIAVVREHRRQQLDRLIFKGLLKAAKELQLKEVFIYSPLDSVEYFTSNKFYPVGSVFMEAGRPIQQLACPVEKIKSKKCYLSH</sequence>
<proteinExistence type="predicted"/>
<dbReference type="InterPro" id="IPR000182">
    <property type="entry name" value="GNAT_dom"/>
</dbReference>
<evidence type="ECO:0000259" key="1">
    <source>
        <dbReference type="PROSITE" id="PS51186"/>
    </source>
</evidence>
<dbReference type="AlphaFoldDB" id="A0A7Y0LDW7"/>
<feature type="domain" description="N-acetyltransferase" evidence="1">
    <location>
        <begin position="3"/>
        <end position="153"/>
    </location>
</feature>
<dbReference type="GO" id="GO:0016747">
    <property type="term" value="F:acyltransferase activity, transferring groups other than amino-acyl groups"/>
    <property type="evidence" value="ECO:0007669"/>
    <property type="project" value="InterPro"/>
</dbReference>
<dbReference type="Proteomes" id="UP000568664">
    <property type="component" value="Unassembled WGS sequence"/>
</dbReference>
<dbReference type="EMBL" id="JABBXH010000004">
    <property type="protein sequence ID" value="NMP32408.1"/>
    <property type="molecule type" value="Genomic_DNA"/>
</dbReference>
<evidence type="ECO:0000313" key="2">
    <source>
        <dbReference type="EMBL" id="NMP32408.1"/>
    </source>
</evidence>
<accession>A0A7Y0LDW7</accession>
<evidence type="ECO:0000313" key="3">
    <source>
        <dbReference type="Proteomes" id="UP000568664"/>
    </source>
</evidence>
<dbReference type="SUPFAM" id="SSF55729">
    <property type="entry name" value="Acyl-CoA N-acyltransferases (Nat)"/>
    <property type="match status" value="1"/>
</dbReference>
<keyword evidence="2" id="KW-0808">Transferase</keyword>
<dbReference type="PROSITE" id="PS51186">
    <property type="entry name" value="GNAT"/>
    <property type="match status" value="1"/>
</dbReference>
<comment type="caution">
    <text evidence="2">The sequence shown here is derived from an EMBL/GenBank/DDBJ whole genome shotgun (WGS) entry which is preliminary data.</text>
</comment>
<dbReference type="InterPro" id="IPR016181">
    <property type="entry name" value="Acyl_CoA_acyltransferase"/>
</dbReference>
<name>A0A7Y0LDW7_9GAMM</name>
<keyword evidence="3" id="KW-1185">Reference proteome</keyword>
<protein>
    <submittedName>
        <fullName evidence="2">GNAT family N-acetyltransferase</fullName>
    </submittedName>
</protein>